<dbReference type="Pfam" id="PF05901">
    <property type="entry name" value="Excalibur"/>
    <property type="match status" value="1"/>
</dbReference>
<keyword evidence="4" id="KW-1185">Reference proteome</keyword>
<organism evidence="3 4">
    <name type="scientific">Sphingomonas bisphenolicum</name>
    <dbReference type="NCBI Taxonomy" id="296544"/>
    <lineage>
        <taxon>Bacteria</taxon>
        <taxon>Pseudomonadati</taxon>
        <taxon>Pseudomonadota</taxon>
        <taxon>Alphaproteobacteria</taxon>
        <taxon>Sphingomonadales</taxon>
        <taxon>Sphingomonadaceae</taxon>
        <taxon>Sphingomonas</taxon>
    </lineage>
</organism>
<evidence type="ECO:0000256" key="1">
    <source>
        <dbReference type="SAM" id="MobiDB-lite"/>
    </source>
</evidence>
<dbReference type="Proteomes" id="UP001059971">
    <property type="component" value="Chromosome 1"/>
</dbReference>
<evidence type="ECO:0000259" key="2">
    <source>
        <dbReference type="SMART" id="SM00894"/>
    </source>
</evidence>
<accession>A0ABM7G5N3</accession>
<dbReference type="InterPro" id="IPR008613">
    <property type="entry name" value="Excalibur_Ca-bd_domain"/>
</dbReference>
<feature type="domain" description="Excalibur calcium-binding" evidence="2">
    <location>
        <begin position="62"/>
        <end position="98"/>
    </location>
</feature>
<reference evidence="3" key="1">
    <citation type="submission" date="2018-07" db="EMBL/GenBank/DDBJ databases">
        <title>Complete genome sequence of Sphingomonas bisphenolicum strain AO1, a bisphenol A degradative bacterium isolated from Japanese farm field.</title>
        <authorList>
            <person name="Murakami M."/>
            <person name="Koh M."/>
            <person name="Koba S."/>
            <person name="Matsumura Y."/>
        </authorList>
    </citation>
    <scope>NUCLEOTIDE SEQUENCE</scope>
    <source>
        <strain evidence="3">AO1</strain>
    </source>
</reference>
<protein>
    <recommendedName>
        <fullName evidence="2">Excalibur calcium-binding domain-containing protein</fullName>
    </recommendedName>
</protein>
<gene>
    <name evidence="3" type="ORF">SBA_ch1_28370</name>
</gene>
<dbReference type="EMBL" id="AP018817">
    <property type="protein sequence ID" value="BBF70637.1"/>
    <property type="molecule type" value="Genomic_DNA"/>
</dbReference>
<sequence length="103" mass="10922">MFREPSDQVKAKTAAQGWTPRNTIKRDALMSAAELDGQQPAAAAFAPVQKQAPMAATASTWSYRNCAAARAVGAAPIYRGQPGYGAHMDGDRDGIACEPYHGQ</sequence>
<feature type="region of interest" description="Disordered" evidence="1">
    <location>
        <begin position="1"/>
        <end position="23"/>
    </location>
</feature>
<evidence type="ECO:0000313" key="4">
    <source>
        <dbReference type="Proteomes" id="UP001059971"/>
    </source>
</evidence>
<name>A0ABM7G5N3_9SPHN</name>
<evidence type="ECO:0000313" key="3">
    <source>
        <dbReference type="EMBL" id="BBF70637.1"/>
    </source>
</evidence>
<feature type="compositionally biased region" description="Basic and acidic residues" evidence="1">
    <location>
        <begin position="1"/>
        <end position="10"/>
    </location>
</feature>
<dbReference type="SMART" id="SM00894">
    <property type="entry name" value="Excalibur"/>
    <property type="match status" value="1"/>
</dbReference>
<proteinExistence type="predicted"/>